<feature type="signal peptide" evidence="5">
    <location>
        <begin position="1"/>
        <end position="44"/>
    </location>
</feature>
<accession>A0A4R5LU80</accession>
<dbReference type="AlphaFoldDB" id="A0A4R5LU80"/>
<evidence type="ECO:0000313" key="7">
    <source>
        <dbReference type="EMBL" id="TDG14939.1"/>
    </source>
</evidence>
<evidence type="ECO:0000256" key="1">
    <source>
        <dbReference type="ARBA" id="ARBA00022617"/>
    </source>
</evidence>
<evidence type="ECO:0000256" key="3">
    <source>
        <dbReference type="ARBA" id="ARBA00023004"/>
    </source>
</evidence>
<gene>
    <name evidence="7" type="ORF">E2F43_01460</name>
</gene>
<keyword evidence="3 4" id="KW-0408">Iron</keyword>
<dbReference type="InterPro" id="IPR036909">
    <property type="entry name" value="Cyt_c-like_dom_sf"/>
</dbReference>
<dbReference type="Proteomes" id="UP000295554">
    <property type="component" value="Unassembled WGS sequence"/>
</dbReference>
<keyword evidence="1 4" id="KW-0349">Heme</keyword>
<dbReference type="PANTHER" id="PTHR35008">
    <property type="entry name" value="BLL4482 PROTEIN-RELATED"/>
    <property type="match status" value="1"/>
</dbReference>
<dbReference type="GO" id="GO:0046872">
    <property type="term" value="F:metal ion binding"/>
    <property type="evidence" value="ECO:0007669"/>
    <property type="project" value="UniProtKB-KW"/>
</dbReference>
<feature type="chain" id="PRO_5020954951" evidence="5">
    <location>
        <begin position="45"/>
        <end position="207"/>
    </location>
</feature>
<keyword evidence="2 4" id="KW-0479">Metal-binding</keyword>
<protein>
    <submittedName>
        <fullName evidence="7">Cytochrome c</fullName>
    </submittedName>
</protein>
<name>A0A4R5LU80_9GAMM</name>
<reference evidence="7 8" key="1">
    <citation type="submission" date="2019-03" db="EMBL/GenBank/DDBJ databases">
        <title>Seongchinamella monodicae gen. nov., sp. nov., a novel member of the Gammaproteobacteria isolated from a tidal mudflat of beach.</title>
        <authorList>
            <person name="Yang H.G."/>
            <person name="Kang J.W."/>
            <person name="Lee S.D."/>
        </authorList>
    </citation>
    <scope>NUCLEOTIDE SEQUENCE [LARGE SCALE GENOMIC DNA]</scope>
    <source>
        <strain evidence="7 8">GH4-78</strain>
    </source>
</reference>
<evidence type="ECO:0000256" key="4">
    <source>
        <dbReference type="PROSITE-ProRule" id="PRU00433"/>
    </source>
</evidence>
<sequence length="207" mass="22648">MPFTTTMRFRAGKYFRTVMSGMFMSRFALRLSMVLMLSASAAHAQNLSPAAPLSPQLGKVASGELVAAWDMTILPSGDGLPQGSGTTETGARLYLEHCVACHGEGGVGGLNNVLVSDEPRPFGETGGKRTVGNYWPYATTLFDYIRRAMPYSHPQSLDDNEVYALTAYLLYRNGVVPAHFEANASALPKVVMPNQEYFIRAYPDWNP</sequence>
<dbReference type="PANTHER" id="PTHR35008:SF8">
    <property type="entry name" value="ALCOHOL DEHYDROGENASE CYTOCHROME C SUBUNIT"/>
    <property type="match status" value="1"/>
</dbReference>
<dbReference type="Gene3D" id="1.10.760.10">
    <property type="entry name" value="Cytochrome c-like domain"/>
    <property type="match status" value="1"/>
</dbReference>
<dbReference type="EMBL" id="SMSE01000001">
    <property type="protein sequence ID" value="TDG14939.1"/>
    <property type="molecule type" value="Genomic_DNA"/>
</dbReference>
<keyword evidence="5" id="KW-0732">Signal</keyword>
<evidence type="ECO:0000256" key="2">
    <source>
        <dbReference type="ARBA" id="ARBA00022723"/>
    </source>
</evidence>
<dbReference type="GO" id="GO:0020037">
    <property type="term" value="F:heme binding"/>
    <property type="evidence" value="ECO:0007669"/>
    <property type="project" value="InterPro"/>
</dbReference>
<comment type="caution">
    <text evidence="7">The sequence shown here is derived from an EMBL/GenBank/DDBJ whole genome shotgun (WGS) entry which is preliminary data.</text>
</comment>
<organism evidence="7 8">
    <name type="scientific">Seongchinamella unica</name>
    <dbReference type="NCBI Taxonomy" id="2547392"/>
    <lineage>
        <taxon>Bacteria</taxon>
        <taxon>Pseudomonadati</taxon>
        <taxon>Pseudomonadota</taxon>
        <taxon>Gammaproteobacteria</taxon>
        <taxon>Cellvibrionales</taxon>
        <taxon>Halieaceae</taxon>
        <taxon>Seongchinamella</taxon>
    </lineage>
</organism>
<feature type="domain" description="Cytochrome c" evidence="6">
    <location>
        <begin position="85"/>
        <end position="173"/>
    </location>
</feature>
<dbReference type="Pfam" id="PF13442">
    <property type="entry name" value="Cytochrome_CBB3"/>
    <property type="match status" value="1"/>
</dbReference>
<evidence type="ECO:0000313" key="8">
    <source>
        <dbReference type="Proteomes" id="UP000295554"/>
    </source>
</evidence>
<evidence type="ECO:0000259" key="6">
    <source>
        <dbReference type="PROSITE" id="PS51007"/>
    </source>
</evidence>
<dbReference type="PROSITE" id="PS51007">
    <property type="entry name" value="CYTC"/>
    <property type="match status" value="1"/>
</dbReference>
<dbReference type="OrthoDB" id="9814708at2"/>
<dbReference type="InterPro" id="IPR051459">
    <property type="entry name" value="Cytochrome_c-type_DH"/>
</dbReference>
<dbReference type="SUPFAM" id="SSF46626">
    <property type="entry name" value="Cytochrome c"/>
    <property type="match status" value="1"/>
</dbReference>
<dbReference type="InterPro" id="IPR009056">
    <property type="entry name" value="Cyt_c-like_dom"/>
</dbReference>
<proteinExistence type="predicted"/>
<keyword evidence="8" id="KW-1185">Reference proteome</keyword>
<evidence type="ECO:0000256" key="5">
    <source>
        <dbReference type="SAM" id="SignalP"/>
    </source>
</evidence>
<dbReference type="GO" id="GO:0009055">
    <property type="term" value="F:electron transfer activity"/>
    <property type="evidence" value="ECO:0007669"/>
    <property type="project" value="InterPro"/>
</dbReference>